<reference evidence="1 2" key="1">
    <citation type="submission" date="2013-09" db="EMBL/GenBank/DDBJ databases">
        <title>Genome sequencing of Arenimonas malthae.</title>
        <authorList>
            <person name="Chen F."/>
            <person name="Wang G."/>
        </authorList>
    </citation>
    <scope>NUCLEOTIDE SEQUENCE [LARGE SCALE GENOMIC DNA]</scope>
    <source>
        <strain evidence="1 2">CC-JY-1</strain>
    </source>
</reference>
<organism evidence="1 2">
    <name type="scientific">Arenimonas malthae CC-JY-1</name>
    <dbReference type="NCBI Taxonomy" id="1384054"/>
    <lineage>
        <taxon>Bacteria</taxon>
        <taxon>Pseudomonadati</taxon>
        <taxon>Pseudomonadota</taxon>
        <taxon>Gammaproteobacteria</taxon>
        <taxon>Lysobacterales</taxon>
        <taxon>Lysobacteraceae</taxon>
        <taxon>Arenimonas</taxon>
    </lineage>
</organism>
<evidence type="ECO:0000313" key="2">
    <source>
        <dbReference type="Proteomes" id="UP000029392"/>
    </source>
</evidence>
<accession>A0A091BCH2</accession>
<comment type="caution">
    <text evidence="1">The sequence shown here is derived from an EMBL/GenBank/DDBJ whole genome shotgun (WGS) entry which is preliminary data.</text>
</comment>
<protein>
    <submittedName>
        <fullName evidence="1">Uncharacterized protein</fullName>
    </submittedName>
</protein>
<dbReference type="AlphaFoldDB" id="A0A091BCH2"/>
<evidence type="ECO:0000313" key="1">
    <source>
        <dbReference type="EMBL" id="KFN48499.1"/>
    </source>
</evidence>
<proteinExistence type="predicted"/>
<sequence>MIWDGTLLARLVARLQKAQLSWTGSGALSRHPLEQGVAE</sequence>
<keyword evidence="2" id="KW-1185">Reference proteome</keyword>
<gene>
    <name evidence="1" type="ORF">N790_01385</name>
</gene>
<dbReference type="EMBL" id="AVCH01000150">
    <property type="protein sequence ID" value="KFN48499.1"/>
    <property type="molecule type" value="Genomic_DNA"/>
</dbReference>
<dbReference type="Proteomes" id="UP000029392">
    <property type="component" value="Unassembled WGS sequence"/>
</dbReference>
<name>A0A091BCH2_9GAMM</name>